<dbReference type="Proteomes" id="UP001439008">
    <property type="component" value="Unassembled WGS sequence"/>
</dbReference>
<evidence type="ECO:0000313" key="3">
    <source>
        <dbReference type="Proteomes" id="UP001439008"/>
    </source>
</evidence>
<gene>
    <name evidence="2" type="ORF">MHBO_001754</name>
</gene>
<keyword evidence="3" id="KW-1185">Reference proteome</keyword>
<keyword evidence="1" id="KW-0732">Signal</keyword>
<name>A0ABV2AK28_9EUKA</name>
<evidence type="ECO:0000256" key="1">
    <source>
        <dbReference type="SAM" id="SignalP"/>
    </source>
</evidence>
<comment type="caution">
    <text evidence="2">The sequence shown here is derived from an EMBL/GenBank/DDBJ whole genome shotgun (WGS) entry which is preliminary data.</text>
</comment>
<sequence>MISLFIILLLHRGAFQSKFNFAESCALRFEPGGGPDALEFRVFKKVAPILVRIGITSPYMVEPDVYSLELQLFSMKMHPSQKEEKLIMRKWSTGNFTTHSPVFEFNFPPGTVLNRGSYRWAVKDFSLYQLYVASSNQRLEAGGVILNDYLAIELPYEVQPNQPLFTFAMETFPCEFFRRGRAYNRDFIRKEYVPIPRQRVHLNYTNFERIAAEVKDAQFVELINRIKERMEDLTKKLRKLVETLIGRTDHIARSTLMKSD</sequence>
<feature type="signal peptide" evidence="1">
    <location>
        <begin position="1"/>
        <end position="16"/>
    </location>
</feature>
<accession>A0ABV2AK28</accession>
<organism evidence="2 3">
    <name type="scientific">Bonamia ostreae</name>
    <dbReference type="NCBI Taxonomy" id="126728"/>
    <lineage>
        <taxon>Eukaryota</taxon>
        <taxon>Sar</taxon>
        <taxon>Rhizaria</taxon>
        <taxon>Endomyxa</taxon>
        <taxon>Ascetosporea</taxon>
        <taxon>Haplosporida</taxon>
        <taxon>Bonamia</taxon>
    </lineage>
</organism>
<feature type="chain" id="PRO_5046986512" evidence="1">
    <location>
        <begin position="17"/>
        <end position="260"/>
    </location>
</feature>
<proteinExistence type="predicted"/>
<evidence type="ECO:0000313" key="2">
    <source>
        <dbReference type="EMBL" id="MES1920025.1"/>
    </source>
</evidence>
<reference evidence="2 3" key="1">
    <citation type="journal article" date="2024" name="BMC Biol.">
        <title>Comparative genomics of Ascetosporea gives new insight into the evolutionary basis for animal parasitism in Rhizaria.</title>
        <authorList>
            <person name="Hiltunen Thoren M."/>
            <person name="Onut-Brannstrom I."/>
            <person name="Alfjorden A."/>
            <person name="Peckova H."/>
            <person name="Swords F."/>
            <person name="Hooper C."/>
            <person name="Holzer A.S."/>
            <person name="Bass D."/>
            <person name="Burki F."/>
        </authorList>
    </citation>
    <scope>NUCLEOTIDE SEQUENCE [LARGE SCALE GENOMIC DNA]</scope>
    <source>
        <strain evidence="2">20-A016</strain>
    </source>
</reference>
<protein>
    <submittedName>
        <fullName evidence="2">Uncharacterized protein</fullName>
    </submittedName>
</protein>
<dbReference type="EMBL" id="JBDODL010000482">
    <property type="protein sequence ID" value="MES1920025.1"/>
    <property type="molecule type" value="Genomic_DNA"/>
</dbReference>